<evidence type="ECO:0000313" key="1">
    <source>
        <dbReference type="EMBL" id="GLY81862.1"/>
    </source>
</evidence>
<accession>A0A9W6VWR6</accession>
<gene>
    <name evidence="1" type="ORF">Airi01_101290</name>
</gene>
<proteinExistence type="predicted"/>
<protein>
    <submittedName>
        <fullName evidence="1">Uncharacterized protein</fullName>
    </submittedName>
</protein>
<name>A0A9W6VWR6_9ACTN</name>
<comment type="caution">
    <text evidence="1">The sequence shown here is derived from an EMBL/GenBank/DDBJ whole genome shotgun (WGS) entry which is preliminary data.</text>
</comment>
<dbReference type="Proteomes" id="UP001165135">
    <property type="component" value="Unassembled WGS sequence"/>
</dbReference>
<evidence type="ECO:0000313" key="2">
    <source>
        <dbReference type="Proteomes" id="UP001165135"/>
    </source>
</evidence>
<sequence length="172" mass="19199">MQIEVKVGDVDLSTAIRGYYGPNDEPATLADLVVTELASRFMQTDDWSTLRRRIREIRDEEIRAQITPMIAETIAKPIQRTVAYGDPIGEPISMREVVVDEARKILQGTPKGSYDRNAQPLGRQLIHEMVSRELKTELADAIKAERQKVVDAVRAQAAELITEAVTKGVTGR</sequence>
<dbReference type="AlphaFoldDB" id="A0A9W6VWR6"/>
<organism evidence="1 2">
    <name type="scientific">Actinoallomurus iriomotensis</name>
    <dbReference type="NCBI Taxonomy" id="478107"/>
    <lineage>
        <taxon>Bacteria</taxon>
        <taxon>Bacillati</taxon>
        <taxon>Actinomycetota</taxon>
        <taxon>Actinomycetes</taxon>
        <taxon>Streptosporangiales</taxon>
        <taxon>Thermomonosporaceae</taxon>
        <taxon>Actinoallomurus</taxon>
    </lineage>
</organism>
<reference evidence="1" key="1">
    <citation type="submission" date="2023-03" db="EMBL/GenBank/DDBJ databases">
        <title>Actinoallomurus iriomotensis NBRC 103681.</title>
        <authorList>
            <person name="Ichikawa N."/>
            <person name="Sato H."/>
            <person name="Tonouchi N."/>
        </authorList>
    </citation>
    <scope>NUCLEOTIDE SEQUENCE</scope>
    <source>
        <strain evidence="1">NBRC 103681</strain>
    </source>
</reference>
<dbReference type="RefSeq" id="WP_285636888.1">
    <property type="nucleotide sequence ID" value="NZ_BSTJ01000023.1"/>
</dbReference>
<dbReference type="EMBL" id="BSTJ01000023">
    <property type="protein sequence ID" value="GLY81862.1"/>
    <property type="molecule type" value="Genomic_DNA"/>
</dbReference>